<keyword evidence="4" id="KW-1185">Reference proteome</keyword>
<protein>
    <submittedName>
        <fullName evidence="3">Histidine phosphatase family protein</fullName>
    </submittedName>
</protein>
<feature type="active site" description="Proton donor/acceptor" evidence="1">
    <location>
        <position position="97"/>
    </location>
</feature>
<feature type="active site" description="Tele-phosphohistidine intermediate" evidence="1">
    <location>
        <position position="12"/>
    </location>
</feature>
<reference evidence="3" key="1">
    <citation type="submission" date="2023-03" db="EMBL/GenBank/DDBJ databases">
        <authorList>
            <person name="Cleenwerck I."/>
        </authorList>
    </citation>
    <scope>NUCLEOTIDE SEQUENCE</scope>
    <source>
        <strain evidence="3">LMG 32879</strain>
    </source>
</reference>
<dbReference type="PANTHER" id="PTHR48100">
    <property type="entry name" value="BROAD-SPECIFICITY PHOSPHATASE YOR283W-RELATED"/>
    <property type="match status" value="1"/>
</dbReference>
<dbReference type="GO" id="GO:0005737">
    <property type="term" value="C:cytoplasm"/>
    <property type="evidence" value="ECO:0007669"/>
    <property type="project" value="TreeGrafter"/>
</dbReference>
<dbReference type="CDD" id="cd07067">
    <property type="entry name" value="HP_PGM_like"/>
    <property type="match status" value="1"/>
</dbReference>
<name>A0AA35Y2S1_9PROT</name>
<dbReference type="Proteomes" id="UP001176960">
    <property type="component" value="Unassembled WGS sequence"/>
</dbReference>
<evidence type="ECO:0000256" key="2">
    <source>
        <dbReference type="PIRSR" id="PIRSR613078-2"/>
    </source>
</evidence>
<dbReference type="InterPro" id="IPR029033">
    <property type="entry name" value="His_PPase_superfam"/>
</dbReference>
<feature type="binding site" evidence="2">
    <location>
        <begin position="11"/>
        <end position="18"/>
    </location>
    <ligand>
        <name>substrate</name>
    </ligand>
</feature>
<comment type="caution">
    <text evidence="3">The sequence shown here is derived from an EMBL/GenBank/DDBJ whole genome shotgun (WGS) entry which is preliminary data.</text>
</comment>
<dbReference type="SMART" id="SM00855">
    <property type="entry name" value="PGAM"/>
    <property type="match status" value="1"/>
</dbReference>
<evidence type="ECO:0000313" key="3">
    <source>
        <dbReference type="EMBL" id="CAI9121848.1"/>
    </source>
</evidence>
<evidence type="ECO:0000256" key="1">
    <source>
        <dbReference type="PIRSR" id="PIRSR613078-1"/>
    </source>
</evidence>
<feature type="binding site" evidence="2">
    <location>
        <position position="67"/>
    </location>
    <ligand>
        <name>substrate</name>
    </ligand>
</feature>
<accession>A0AA35Y2S1</accession>
<dbReference type="EMBL" id="CATKSH010000025">
    <property type="protein sequence ID" value="CAI9121848.1"/>
    <property type="molecule type" value="Genomic_DNA"/>
</dbReference>
<sequence length="198" mass="21660">MLLRRPYWYLRHGETDWNAQGLSQGRTDVPLNATGREQAIAAGERLARHWRDGVRPMTCIVASPLERALNTARAAQAAIRDASGVELPLSVDPELEEVCFGVMEGEPMGDWYDPWIEGEYLPEGCETFAGLTERAARAVTRALEHAGPEGLPLIVAHGALFRALRAAMGLPINVRLANAVPLYVSPEGEGWSLKAYAN</sequence>
<dbReference type="RefSeq" id="WP_289843024.1">
    <property type="nucleotide sequence ID" value="NZ_CATKSH010000025.1"/>
</dbReference>
<evidence type="ECO:0000313" key="4">
    <source>
        <dbReference type="Proteomes" id="UP001176960"/>
    </source>
</evidence>
<dbReference type="AlphaFoldDB" id="A0AA35Y2S1"/>
<dbReference type="PANTHER" id="PTHR48100:SF59">
    <property type="entry name" value="ADENOSYLCOBALAMIN_ALPHA-RIBAZOLE PHOSPHATASE"/>
    <property type="match status" value="1"/>
</dbReference>
<dbReference type="GO" id="GO:0016791">
    <property type="term" value="F:phosphatase activity"/>
    <property type="evidence" value="ECO:0007669"/>
    <property type="project" value="TreeGrafter"/>
</dbReference>
<dbReference type="SUPFAM" id="SSF53254">
    <property type="entry name" value="Phosphoglycerate mutase-like"/>
    <property type="match status" value="1"/>
</dbReference>
<dbReference type="Pfam" id="PF00300">
    <property type="entry name" value="His_Phos_1"/>
    <property type="match status" value="1"/>
</dbReference>
<proteinExistence type="predicted"/>
<dbReference type="Gene3D" id="3.40.50.1240">
    <property type="entry name" value="Phosphoglycerate mutase-like"/>
    <property type="match status" value="1"/>
</dbReference>
<dbReference type="InterPro" id="IPR013078">
    <property type="entry name" value="His_Pase_superF_clade-1"/>
</dbReference>
<dbReference type="InterPro" id="IPR050275">
    <property type="entry name" value="PGM_Phosphatase"/>
</dbReference>
<organism evidence="3 4">
    <name type="scientific">Brytella acorum</name>
    <dbReference type="NCBI Taxonomy" id="2959299"/>
    <lineage>
        <taxon>Bacteria</taxon>
        <taxon>Pseudomonadati</taxon>
        <taxon>Pseudomonadota</taxon>
        <taxon>Alphaproteobacteria</taxon>
        <taxon>Acetobacterales</taxon>
        <taxon>Acetobacteraceae</taxon>
        <taxon>Brytella</taxon>
    </lineage>
</organism>
<gene>
    <name evidence="3" type="ORF">LMG32879_002702</name>
</gene>